<evidence type="ECO:0000256" key="1">
    <source>
        <dbReference type="ARBA" id="ARBA00008635"/>
    </source>
</evidence>
<evidence type="ECO:0000256" key="3">
    <source>
        <dbReference type="PIRSR" id="PIRSR607837-1"/>
    </source>
</evidence>
<comment type="caution">
    <text evidence="4">The sequence shown here is derived from an EMBL/GenBank/DDBJ whole genome shotgun (WGS) entry which is preliminary data.</text>
</comment>
<dbReference type="EMBL" id="JACHGW010000003">
    <property type="protein sequence ID" value="MBB6052006.1"/>
    <property type="molecule type" value="Genomic_DNA"/>
</dbReference>
<evidence type="ECO:0000313" key="4">
    <source>
        <dbReference type="EMBL" id="MBB6052006.1"/>
    </source>
</evidence>
<dbReference type="Pfam" id="PF04978">
    <property type="entry name" value="MST"/>
    <property type="match status" value="1"/>
</dbReference>
<dbReference type="PANTHER" id="PTHR37302:SF3">
    <property type="entry name" value="DAMAGE-INDUCIBLE PROTEIN DINB"/>
    <property type="match status" value="1"/>
</dbReference>
<protein>
    <submittedName>
        <fullName evidence="4">Putative damage-inducible protein DinB</fullName>
    </submittedName>
</protein>
<comment type="similarity">
    <text evidence="1">Belongs to the DinB family.</text>
</comment>
<keyword evidence="5" id="KW-1185">Reference proteome</keyword>
<feature type="binding site" evidence="3">
    <location>
        <position position="140"/>
    </location>
    <ligand>
        <name>a divalent metal cation</name>
        <dbReference type="ChEBI" id="CHEBI:60240"/>
    </ligand>
</feature>
<proteinExistence type="inferred from homology"/>
<organism evidence="4 5">
    <name type="scientific">Armatimonas rosea</name>
    <dbReference type="NCBI Taxonomy" id="685828"/>
    <lineage>
        <taxon>Bacteria</taxon>
        <taxon>Bacillati</taxon>
        <taxon>Armatimonadota</taxon>
        <taxon>Armatimonadia</taxon>
        <taxon>Armatimonadales</taxon>
        <taxon>Armatimonadaceae</taxon>
        <taxon>Armatimonas</taxon>
    </lineage>
</organism>
<keyword evidence="2 3" id="KW-0479">Metal-binding</keyword>
<dbReference type="SUPFAM" id="SSF109854">
    <property type="entry name" value="DinB/YfiT-like putative metalloenzymes"/>
    <property type="match status" value="1"/>
</dbReference>
<gene>
    <name evidence="4" type="ORF">HNQ39_003816</name>
</gene>
<dbReference type="InterPro" id="IPR007061">
    <property type="entry name" value="MST-like"/>
</dbReference>
<dbReference type="InterPro" id="IPR007837">
    <property type="entry name" value="DinB"/>
</dbReference>
<reference evidence="4 5" key="1">
    <citation type="submission" date="2020-08" db="EMBL/GenBank/DDBJ databases">
        <title>Genomic Encyclopedia of Type Strains, Phase IV (KMG-IV): sequencing the most valuable type-strain genomes for metagenomic binning, comparative biology and taxonomic classification.</title>
        <authorList>
            <person name="Goeker M."/>
        </authorList>
    </citation>
    <scope>NUCLEOTIDE SEQUENCE [LARGE SCALE GENOMIC DNA]</scope>
    <source>
        <strain evidence="4 5">DSM 23562</strain>
    </source>
</reference>
<dbReference type="PANTHER" id="PTHR37302">
    <property type="entry name" value="SLR1116 PROTEIN"/>
    <property type="match status" value="1"/>
</dbReference>
<accession>A0A7W9W885</accession>
<sequence length="160" mass="18378">MNEIQNWLQQLDQTTQEWLSQLDDDATEAELTWQAFPDGHSIGALLVHIAEVEAYWLHHIACGEPYQDLEGEVLHAEIDQFGIKWPTPPPHPLSFYKSLLVTIRERTKTLIGALDNPRHTALRGEREFTLAWLMTHVIVHEAYHGGQAVLLQLQQRNATR</sequence>
<feature type="binding site" evidence="3">
    <location>
        <position position="144"/>
    </location>
    <ligand>
        <name>a divalent metal cation</name>
        <dbReference type="ChEBI" id="CHEBI:60240"/>
    </ligand>
</feature>
<dbReference type="InterPro" id="IPR034660">
    <property type="entry name" value="DinB/YfiT-like"/>
</dbReference>
<evidence type="ECO:0000256" key="2">
    <source>
        <dbReference type="ARBA" id="ARBA00022723"/>
    </source>
</evidence>
<feature type="binding site" evidence="3">
    <location>
        <position position="48"/>
    </location>
    <ligand>
        <name>a divalent metal cation</name>
        <dbReference type="ChEBI" id="CHEBI:60240"/>
    </ligand>
</feature>
<dbReference type="RefSeq" id="WP_184200121.1">
    <property type="nucleotide sequence ID" value="NZ_JACHGW010000003.1"/>
</dbReference>
<dbReference type="Proteomes" id="UP000520814">
    <property type="component" value="Unassembled WGS sequence"/>
</dbReference>
<evidence type="ECO:0000313" key="5">
    <source>
        <dbReference type="Proteomes" id="UP000520814"/>
    </source>
</evidence>
<dbReference type="GO" id="GO:0046872">
    <property type="term" value="F:metal ion binding"/>
    <property type="evidence" value="ECO:0007669"/>
    <property type="project" value="UniProtKB-KW"/>
</dbReference>
<name>A0A7W9W885_ARMRO</name>
<dbReference type="AlphaFoldDB" id="A0A7W9W885"/>
<dbReference type="Gene3D" id="1.20.120.450">
    <property type="entry name" value="dinb family like domain"/>
    <property type="match status" value="1"/>
</dbReference>